<reference evidence="1 2" key="1">
    <citation type="submission" date="2018-03" db="EMBL/GenBank/DDBJ databases">
        <title>Diversity of phytobeneficial traits revealed by whole-genome analysis of worldwide-isolated phenazine-producing Pseudomonas spp.</title>
        <authorList>
            <person name="Biessy A."/>
            <person name="Novinscak A."/>
            <person name="Blom J."/>
            <person name="Leger G."/>
            <person name="Thomashow L.S."/>
            <person name="Cazorla F.M."/>
            <person name="Josic D."/>
            <person name="Filion M."/>
        </authorList>
    </citation>
    <scope>NUCLEOTIDE SEQUENCE [LARGE SCALE GENOMIC DNA]</scope>
    <source>
        <strain evidence="1 2">B25</strain>
    </source>
</reference>
<evidence type="ECO:0000313" key="1">
    <source>
        <dbReference type="EMBL" id="AZE46790.1"/>
    </source>
</evidence>
<name>A0A3G7HT54_9PSED</name>
<evidence type="ECO:0000313" key="2">
    <source>
        <dbReference type="Proteomes" id="UP000268048"/>
    </source>
</evidence>
<proteinExistence type="predicted"/>
<organism evidence="1 2">
    <name type="scientific">Pseudomonas chlororaphis</name>
    <dbReference type="NCBI Taxonomy" id="587753"/>
    <lineage>
        <taxon>Bacteria</taxon>
        <taxon>Pseudomonadati</taxon>
        <taxon>Pseudomonadota</taxon>
        <taxon>Gammaproteobacteria</taxon>
        <taxon>Pseudomonadales</taxon>
        <taxon>Pseudomonadaceae</taxon>
        <taxon>Pseudomonas</taxon>
    </lineage>
</organism>
<sequence>MVKERRANAVRQACHVCSFYKEEASAAANDRAASLNPGGRG</sequence>
<dbReference type="EMBL" id="CP027753">
    <property type="protein sequence ID" value="AZE46790.1"/>
    <property type="molecule type" value="Genomic_DNA"/>
</dbReference>
<protein>
    <submittedName>
        <fullName evidence="1">Uncharacterized protein</fullName>
    </submittedName>
</protein>
<dbReference type="Proteomes" id="UP000268048">
    <property type="component" value="Chromosome"/>
</dbReference>
<dbReference type="AlphaFoldDB" id="A0A3G7HT54"/>
<accession>A0A3G7HT54</accession>
<gene>
    <name evidence="1" type="ORF">C4K04_1098</name>
</gene>